<sequence>MDVLQIIEKYYTPGTQLYDLLIKHSSSVAERAIQIAESGRAGDVDKNLIYEAAMLHDIGIYQTDAPKIYCFGAQPYICHAWIGAEILRKEGLPRHAEICEKHTGAGISTDDIKAQNLPLPQRDMIPSTPEEEIVALSDKFYSKSKPDKIFTIEEVRKSLSRFGEGPLSRFDGWVKKYIG</sequence>
<dbReference type="Gene3D" id="1.10.3210.10">
    <property type="entry name" value="Hypothetical protein af1432"/>
    <property type="match status" value="1"/>
</dbReference>
<protein>
    <submittedName>
        <fullName evidence="2">HDIG domain-containing protein</fullName>
    </submittedName>
</protein>
<dbReference type="Proteomes" id="UP000823636">
    <property type="component" value="Unassembled WGS sequence"/>
</dbReference>
<dbReference type="PANTHER" id="PTHR35795">
    <property type="entry name" value="SLR1885 PROTEIN"/>
    <property type="match status" value="1"/>
</dbReference>
<dbReference type="InterPro" id="IPR051094">
    <property type="entry name" value="Diverse_Catalytic_Enzymes"/>
</dbReference>
<reference evidence="2" key="2">
    <citation type="journal article" date="2021" name="PeerJ">
        <title>Extensive microbial diversity within the chicken gut microbiome revealed by metagenomics and culture.</title>
        <authorList>
            <person name="Gilroy R."/>
            <person name="Ravi A."/>
            <person name="Getino M."/>
            <person name="Pursley I."/>
            <person name="Horton D.L."/>
            <person name="Alikhan N.F."/>
            <person name="Baker D."/>
            <person name="Gharbi K."/>
            <person name="Hall N."/>
            <person name="Watson M."/>
            <person name="Adriaenssens E.M."/>
            <person name="Foster-Nyarko E."/>
            <person name="Jarju S."/>
            <person name="Secka A."/>
            <person name="Antonio M."/>
            <person name="Oren A."/>
            <person name="Chaudhuri R.R."/>
            <person name="La Ragione R."/>
            <person name="Hildebrand F."/>
            <person name="Pallen M.J."/>
        </authorList>
    </citation>
    <scope>NUCLEOTIDE SEQUENCE</scope>
    <source>
        <strain evidence="2">G3-4614</strain>
    </source>
</reference>
<dbReference type="SUPFAM" id="SSF109604">
    <property type="entry name" value="HD-domain/PDEase-like"/>
    <property type="match status" value="1"/>
</dbReference>
<evidence type="ECO:0000313" key="3">
    <source>
        <dbReference type="Proteomes" id="UP000823636"/>
    </source>
</evidence>
<proteinExistence type="predicted"/>
<dbReference type="InterPro" id="IPR006675">
    <property type="entry name" value="HDIG_dom"/>
</dbReference>
<dbReference type="CDD" id="cd00077">
    <property type="entry name" value="HDc"/>
    <property type="match status" value="1"/>
</dbReference>
<dbReference type="InterPro" id="IPR006674">
    <property type="entry name" value="HD_domain"/>
</dbReference>
<feature type="domain" description="HD" evidence="1">
    <location>
        <begin position="22"/>
        <end position="140"/>
    </location>
</feature>
<name>A0A9D9E208_9BACT</name>
<comment type="caution">
    <text evidence="2">The sequence shown here is derived from an EMBL/GenBank/DDBJ whole genome shotgun (WGS) entry which is preliminary data.</text>
</comment>
<dbReference type="AlphaFoldDB" id="A0A9D9E208"/>
<dbReference type="NCBIfam" id="TIGR00277">
    <property type="entry name" value="HDIG"/>
    <property type="match status" value="1"/>
</dbReference>
<dbReference type="InterPro" id="IPR003607">
    <property type="entry name" value="HD/PDEase_dom"/>
</dbReference>
<accession>A0A9D9E208</accession>
<gene>
    <name evidence="2" type="ORF">IAC54_03040</name>
</gene>
<dbReference type="EMBL" id="JADIMW010000029">
    <property type="protein sequence ID" value="MBO8437861.1"/>
    <property type="molecule type" value="Genomic_DNA"/>
</dbReference>
<dbReference type="PANTHER" id="PTHR35795:SF1">
    <property type="entry name" value="BIS(5'-NUCLEOSYL)-TETRAPHOSPHATASE, SYMMETRICAL"/>
    <property type="match status" value="1"/>
</dbReference>
<evidence type="ECO:0000259" key="1">
    <source>
        <dbReference type="Pfam" id="PF01966"/>
    </source>
</evidence>
<evidence type="ECO:0000313" key="2">
    <source>
        <dbReference type="EMBL" id="MBO8437861.1"/>
    </source>
</evidence>
<dbReference type="Pfam" id="PF01966">
    <property type="entry name" value="HD"/>
    <property type="match status" value="1"/>
</dbReference>
<reference evidence="2" key="1">
    <citation type="submission" date="2020-10" db="EMBL/GenBank/DDBJ databases">
        <authorList>
            <person name="Gilroy R."/>
        </authorList>
    </citation>
    <scope>NUCLEOTIDE SEQUENCE</scope>
    <source>
        <strain evidence="2">G3-4614</strain>
    </source>
</reference>
<organism evidence="2 3">
    <name type="scientific">Candidatus Caccoplasma merdipullorum</name>
    <dbReference type="NCBI Taxonomy" id="2840718"/>
    <lineage>
        <taxon>Bacteria</taxon>
        <taxon>Pseudomonadati</taxon>
        <taxon>Bacteroidota</taxon>
        <taxon>Bacteroidia</taxon>
        <taxon>Bacteroidales</taxon>
        <taxon>Bacteroidaceae</taxon>
        <taxon>Bacteroidaceae incertae sedis</taxon>
        <taxon>Candidatus Caccoplasma</taxon>
    </lineage>
</organism>